<gene>
    <name evidence="2" type="ORF">MM35RIKEN_01680</name>
</gene>
<evidence type="ECO:0000313" key="2">
    <source>
        <dbReference type="EMBL" id="BCK77976.1"/>
    </source>
</evidence>
<feature type="transmembrane region" description="Helical" evidence="1">
    <location>
        <begin position="53"/>
        <end position="72"/>
    </location>
</feature>
<keyword evidence="1" id="KW-1133">Transmembrane helix</keyword>
<sequence length="134" mass="13248">MFHLAIVFMPVLLLGLGIAIIATLLTGLGLLLAALAGGASVALLVQDKSLKRLLLLGCGVLALAGIACVGLVLNLPYFIAALCCLGAVALAIAGLCGCRGIANKYGRVGGTLLFAFAAAAALLFGIIVVAMGIG</sequence>
<feature type="transmembrane region" description="Helical" evidence="1">
    <location>
        <begin position="78"/>
        <end position="98"/>
    </location>
</feature>
<keyword evidence="3" id="KW-1185">Reference proteome</keyword>
<proteinExistence type="predicted"/>
<dbReference type="KEGG" id="vfa:MM35RIKEN_01680"/>
<dbReference type="RefSeq" id="WP_212818484.1">
    <property type="nucleotide sequence ID" value="NZ_AP023415.1"/>
</dbReference>
<keyword evidence="1" id="KW-0472">Membrane</keyword>
<dbReference type="EMBL" id="AP023415">
    <property type="protein sequence ID" value="BCK77976.1"/>
    <property type="molecule type" value="Genomic_DNA"/>
</dbReference>
<keyword evidence="1" id="KW-0812">Transmembrane</keyword>
<accession>A0A810PW76</accession>
<dbReference type="Proteomes" id="UP000681343">
    <property type="component" value="Chromosome"/>
</dbReference>
<feature type="transmembrane region" description="Helical" evidence="1">
    <location>
        <begin position="110"/>
        <end position="133"/>
    </location>
</feature>
<protein>
    <submittedName>
        <fullName evidence="2">Uncharacterized protein</fullName>
    </submittedName>
</protein>
<evidence type="ECO:0000313" key="3">
    <source>
        <dbReference type="Proteomes" id="UP000681343"/>
    </source>
</evidence>
<dbReference type="AlphaFoldDB" id="A0A810PW76"/>
<organism evidence="2 3">
    <name type="scientific">Vescimonas fastidiosa</name>
    <dbReference type="NCBI Taxonomy" id="2714353"/>
    <lineage>
        <taxon>Bacteria</taxon>
        <taxon>Bacillati</taxon>
        <taxon>Bacillota</taxon>
        <taxon>Clostridia</taxon>
        <taxon>Eubacteriales</taxon>
        <taxon>Oscillospiraceae</taxon>
        <taxon>Vescimonas</taxon>
    </lineage>
</organism>
<name>A0A810PW76_9FIRM</name>
<reference evidence="2" key="1">
    <citation type="submission" date="2020-09" db="EMBL/GenBank/DDBJ databases">
        <title>New species isolated from human feces.</title>
        <authorList>
            <person name="Kitahara M."/>
            <person name="Shigeno Y."/>
            <person name="Shime M."/>
            <person name="Matsumoto Y."/>
            <person name="Nakamura S."/>
            <person name="Motooka D."/>
            <person name="Fukuoka S."/>
            <person name="Nishikawa H."/>
            <person name="Benno Y."/>
        </authorList>
    </citation>
    <scope>NUCLEOTIDE SEQUENCE</scope>
    <source>
        <strain evidence="2">MM35</strain>
    </source>
</reference>
<evidence type="ECO:0000256" key="1">
    <source>
        <dbReference type="SAM" id="Phobius"/>
    </source>
</evidence>